<dbReference type="Pfam" id="PF08282">
    <property type="entry name" value="Hydrolase_3"/>
    <property type="match status" value="1"/>
</dbReference>
<name>A0ABV9T719_9BACT</name>
<evidence type="ECO:0000313" key="1">
    <source>
        <dbReference type="EMBL" id="MFC4874384.1"/>
    </source>
</evidence>
<dbReference type="SFLD" id="SFLDG01140">
    <property type="entry name" value="C2.B:_Phosphomannomutase_and_P"/>
    <property type="match status" value="1"/>
</dbReference>
<evidence type="ECO:0000313" key="2">
    <source>
        <dbReference type="Proteomes" id="UP001595818"/>
    </source>
</evidence>
<dbReference type="InterPro" id="IPR006379">
    <property type="entry name" value="HAD-SF_hydro_IIB"/>
</dbReference>
<dbReference type="InterPro" id="IPR023214">
    <property type="entry name" value="HAD_sf"/>
</dbReference>
<dbReference type="EMBL" id="JBHSJJ010000017">
    <property type="protein sequence ID" value="MFC4874384.1"/>
    <property type="molecule type" value="Genomic_DNA"/>
</dbReference>
<dbReference type="CDD" id="cd07516">
    <property type="entry name" value="HAD_Pase"/>
    <property type="match status" value="1"/>
</dbReference>
<dbReference type="Gene3D" id="3.30.1240.10">
    <property type="match status" value="1"/>
</dbReference>
<dbReference type="PANTHER" id="PTHR10000:SF8">
    <property type="entry name" value="HAD SUPERFAMILY HYDROLASE-LIKE, TYPE 3"/>
    <property type="match status" value="1"/>
</dbReference>
<gene>
    <name evidence="1" type="ORF">ACFPFU_21960</name>
</gene>
<organism evidence="1 2">
    <name type="scientific">Negadavirga shengliensis</name>
    <dbReference type="NCBI Taxonomy" id="1389218"/>
    <lineage>
        <taxon>Bacteria</taxon>
        <taxon>Pseudomonadati</taxon>
        <taxon>Bacteroidota</taxon>
        <taxon>Cytophagia</taxon>
        <taxon>Cytophagales</taxon>
        <taxon>Cyclobacteriaceae</taxon>
        <taxon>Negadavirga</taxon>
    </lineage>
</organism>
<proteinExistence type="predicted"/>
<sequence>MNIKAICTDIDGTLLNRDRQISDRTIQAFKSLPAGFPVILASSRMPSAMWHLLEDLGRNGNSLVCYNGGYVIGPVNGSGQEDILDSTTISPDICGSIVSLAAGSNVHISLYTADEWYAPRMDSWTEREERITKVAAFIQPNTKVLTSWKEKKKGAHKVMCMGDTDEIDNLYNALQGELSDRLHLYRSRDTYIEIAPRQISKASGLALILERKYGIGMDEVIAFGDNYNDVELLRQVGMGVAVANAREEVKAVAKEITGKSTEDGVAITIEKYLL</sequence>
<keyword evidence="1" id="KW-0378">Hydrolase</keyword>
<dbReference type="NCBIfam" id="TIGR00099">
    <property type="entry name" value="Cof-subfamily"/>
    <property type="match status" value="1"/>
</dbReference>
<dbReference type="RefSeq" id="WP_377068176.1">
    <property type="nucleotide sequence ID" value="NZ_JBHSJJ010000017.1"/>
</dbReference>
<dbReference type="Proteomes" id="UP001595818">
    <property type="component" value="Unassembled WGS sequence"/>
</dbReference>
<dbReference type="PANTHER" id="PTHR10000">
    <property type="entry name" value="PHOSPHOSERINE PHOSPHATASE"/>
    <property type="match status" value="1"/>
</dbReference>
<dbReference type="SFLD" id="SFLDS00003">
    <property type="entry name" value="Haloacid_Dehalogenase"/>
    <property type="match status" value="1"/>
</dbReference>
<dbReference type="Gene3D" id="3.40.50.1000">
    <property type="entry name" value="HAD superfamily/HAD-like"/>
    <property type="match status" value="1"/>
</dbReference>
<comment type="caution">
    <text evidence="1">The sequence shown here is derived from an EMBL/GenBank/DDBJ whole genome shotgun (WGS) entry which is preliminary data.</text>
</comment>
<dbReference type="InterPro" id="IPR036412">
    <property type="entry name" value="HAD-like_sf"/>
</dbReference>
<dbReference type="InterPro" id="IPR000150">
    <property type="entry name" value="Cof"/>
</dbReference>
<keyword evidence="2" id="KW-1185">Reference proteome</keyword>
<dbReference type="SUPFAM" id="SSF56784">
    <property type="entry name" value="HAD-like"/>
    <property type="match status" value="1"/>
</dbReference>
<accession>A0ABV9T719</accession>
<dbReference type="EC" id="3.1.3.-" evidence="1"/>
<dbReference type="PROSITE" id="PS01228">
    <property type="entry name" value="COF_1"/>
    <property type="match status" value="1"/>
</dbReference>
<dbReference type="NCBIfam" id="TIGR01484">
    <property type="entry name" value="HAD-SF-IIB"/>
    <property type="match status" value="1"/>
</dbReference>
<reference evidence="2" key="1">
    <citation type="journal article" date="2019" name="Int. J. Syst. Evol. Microbiol.">
        <title>The Global Catalogue of Microorganisms (GCM) 10K type strain sequencing project: providing services to taxonomists for standard genome sequencing and annotation.</title>
        <authorList>
            <consortium name="The Broad Institute Genomics Platform"/>
            <consortium name="The Broad Institute Genome Sequencing Center for Infectious Disease"/>
            <person name="Wu L."/>
            <person name="Ma J."/>
        </authorList>
    </citation>
    <scope>NUCLEOTIDE SEQUENCE [LARGE SCALE GENOMIC DNA]</scope>
    <source>
        <strain evidence="2">CGMCC 4.7466</strain>
    </source>
</reference>
<dbReference type="GO" id="GO:0016787">
    <property type="term" value="F:hydrolase activity"/>
    <property type="evidence" value="ECO:0007669"/>
    <property type="project" value="UniProtKB-KW"/>
</dbReference>
<protein>
    <submittedName>
        <fullName evidence="1">Cof-type HAD-IIB family hydrolase</fullName>
        <ecNumber evidence="1">3.1.3.-</ecNumber>
    </submittedName>
</protein>